<evidence type="ECO:0000313" key="7">
    <source>
        <dbReference type="EMBL" id="CAA0833017.1"/>
    </source>
</evidence>
<dbReference type="GO" id="GO:0030154">
    <property type="term" value="P:cell differentiation"/>
    <property type="evidence" value="ECO:0007669"/>
    <property type="project" value="UniProtKB-KW"/>
</dbReference>
<dbReference type="EMBL" id="CACSLK010027837">
    <property type="protein sequence ID" value="CAA0833017.1"/>
    <property type="molecule type" value="Genomic_DNA"/>
</dbReference>
<keyword evidence="4" id="KW-0175">Coiled coil</keyword>
<evidence type="ECO:0000256" key="1">
    <source>
        <dbReference type="ARBA" id="ARBA00005405"/>
    </source>
</evidence>
<keyword evidence="5" id="KW-0287">Flowering</keyword>
<gene>
    <name evidence="7" type="ORF">SHERM_28291</name>
</gene>
<proteinExistence type="inferred from homology"/>
<keyword evidence="2" id="KW-0217">Developmental protein</keyword>
<comment type="similarity">
    <text evidence="1">Belongs to the FLX family.</text>
</comment>
<feature type="region of interest" description="Disordered" evidence="6">
    <location>
        <begin position="214"/>
        <end position="233"/>
    </location>
</feature>
<keyword evidence="3" id="KW-0221">Differentiation</keyword>
<organism evidence="7 8">
    <name type="scientific">Striga hermonthica</name>
    <name type="common">Purple witchweed</name>
    <name type="synonym">Buchnera hermonthica</name>
    <dbReference type="NCBI Taxonomy" id="68872"/>
    <lineage>
        <taxon>Eukaryota</taxon>
        <taxon>Viridiplantae</taxon>
        <taxon>Streptophyta</taxon>
        <taxon>Embryophyta</taxon>
        <taxon>Tracheophyta</taxon>
        <taxon>Spermatophyta</taxon>
        <taxon>Magnoliopsida</taxon>
        <taxon>eudicotyledons</taxon>
        <taxon>Gunneridae</taxon>
        <taxon>Pentapetalae</taxon>
        <taxon>asterids</taxon>
        <taxon>lamiids</taxon>
        <taxon>Lamiales</taxon>
        <taxon>Orobanchaceae</taxon>
        <taxon>Buchnereae</taxon>
        <taxon>Striga</taxon>
    </lineage>
</organism>
<evidence type="ECO:0000256" key="5">
    <source>
        <dbReference type="ARBA" id="ARBA00023089"/>
    </source>
</evidence>
<feature type="compositionally biased region" description="Basic and acidic residues" evidence="6">
    <location>
        <begin position="10"/>
        <end position="21"/>
    </location>
</feature>
<accession>A0A9N7RJ82</accession>
<feature type="region of interest" description="Disordered" evidence="6">
    <location>
        <begin position="1"/>
        <end position="24"/>
    </location>
</feature>
<dbReference type="GO" id="GO:0009908">
    <property type="term" value="P:flower development"/>
    <property type="evidence" value="ECO:0007669"/>
    <property type="project" value="UniProtKB-KW"/>
</dbReference>
<comment type="caution">
    <text evidence="7">The sequence shown here is derived from an EMBL/GenBank/DDBJ whole genome shotgun (WGS) entry which is preliminary data.</text>
</comment>
<dbReference type="PANTHER" id="PTHR33405:SF19">
    <property type="entry name" value="OS08G0430100 PROTEIN"/>
    <property type="match status" value="1"/>
</dbReference>
<keyword evidence="8" id="KW-1185">Reference proteome</keyword>
<sequence length="258" mass="29529">MAGRNHRMPRHPENFREDFHPGPRHGPILRAHPAALEEELELQHREIQRVSAENYRVVDENVRLQRDLTSVKDEIHRLGRVVMPNLQAEMEAQKRELVERGLKVEAEVRASEPLRAEVAQLRAEAHKLGLERQELGSKVQGLSKDVSRLKAENKQVDSMKSDVDKVRSEILDARRAYEYEKKRNEEVVEQNRAMEKNLIGMAREIEKLRAEQANADRRGKGAGGYGLVNGSPDTKYPGVYGDVYGAGPFGPYDKRQRR</sequence>
<dbReference type="Proteomes" id="UP001153555">
    <property type="component" value="Unassembled WGS sequence"/>
</dbReference>
<dbReference type="Gene3D" id="1.20.5.1700">
    <property type="match status" value="1"/>
</dbReference>
<dbReference type="PANTHER" id="PTHR33405">
    <property type="entry name" value="PROTEIN FLX-LIKE 2"/>
    <property type="match status" value="1"/>
</dbReference>
<name>A0A9N7RJ82_STRHE</name>
<evidence type="ECO:0000256" key="4">
    <source>
        <dbReference type="ARBA" id="ARBA00023054"/>
    </source>
</evidence>
<dbReference type="InterPro" id="IPR040353">
    <property type="entry name" value="FLX/FLX-like"/>
</dbReference>
<evidence type="ECO:0000256" key="3">
    <source>
        <dbReference type="ARBA" id="ARBA00022782"/>
    </source>
</evidence>
<evidence type="ECO:0000256" key="6">
    <source>
        <dbReference type="SAM" id="MobiDB-lite"/>
    </source>
</evidence>
<dbReference type="OrthoDB" id="1902464at2759"/>
<protein>
    <submittedName>
        <fullName evidence="7">Protein FLX-like 3</fullName>
    </submittedName>
</protein>
<reference evidence="7" key="1">
    <citation type="submission" date="2019-12" db="EMBL/GenBank/DDBJ databases">
        <authorList>
            <person name="Scholes J."/>
        </authorList>
    </citation>
    <scope>NUCLEOTIDE SEQUENCE</scope>
</reference>
<evidence type="ECO:0000256" key="2">
    <source>
        <dbReference type="ARBA" id="ARBA00022473"/>
    </source>
</evidence>
<evidence type="ECO:0000313" key="8">
    <source>
        <dbReference type="Proteomes" id="UP001153555"/>
    </source>
</evidence>
<dbReference type="AlphaFoldDB" id="A0A9N7RJ82"/>